<accession>A0A1S7DQC9</accession>
<sequence length="115" mass="13366">MKDLDLSKLKGEEIAQWLLNNKKATAIQLSSERTDTDDGFTHILVHKDEYVEIIYSYLKIEEDDIIQNFTIYSKWWGNIHNSYFELQTFEGEIFTGESDKILCGVLNLADLTTLK</sequence>
<organism evidence="1 2">
    <name type="scientific">Riemerella anatipestifer</name>
    <name type="common">Moraxella anatipestifer</name>
    <dbReference type="NCBI Taxonomy" id="34085"/>
    <lineage>
        <taxon>Bacteria</taxon>
        <taxon>Pseudomonadati</taxon>
        <taxon>Bacteroidota</taxon>
        <taxon>Flavobacteriia</taxon>
        <taxon>Flavobacteriales</taxon>
        <taxon>Weeksellaceae</taxon>
        <taxon>Riemerella</taxon>
    </lineage>
</organism>
<evidence type="ECO:0000313" key="1">
    <source>
        <dbReference type="EMBL" id="AQY21323.1"/>
    </source>
</evidence>
<evidence type="ECO:0000313" key="2">
    <source>
        <dbReference type="Proteomes" id="UP000189883"/>
    </source>
</evidence>
<dbReference type="RefSeq" id="WP_079206532.1">
    <property type="nucleotide sequence ID" value="NZ_CP011859.1"/>
</dbReference>
<gene>
    <name evidence="1" type="ORF">AB406_0364</name>
</gene>
<dbReference type="AlphaFoldDB" id="A0A1S7DQC9"/>
<reference evidence="1 2" key="1">
    <citation type="submission" date="2015-06" db="EMBL/GenBank/DDBJ databases">
        <title>R. anatipestifer strain HXb2 is the most virulent strain so far, and the genome sequence would help us uncover the pathogenesis.</title>
        <authorList>
            <person name="Hu Q."/>
            <person name="Qi J."/>
            <person name="Bo H."/>
            <person name="Liu G."/>
            <person name="Tao M."/>
            <person name="Ding Y."/>
            <person name="Xue Y."/>
        </authorList>
    </citation>
    <scope>NUCLEOTIDE SEQUENCE [LARGE SCALE GENOMIC DNA]</scope>
    <source>
        <strain evidence="1 2">HXb2</strain>
    </source>
</reference>
<protein>
    <submittedName>
        <fullName evidence="1">Uncharacterized protein</fullName>
    </submittedName>
</protein>
<dbReference type="EMBL" id="CP011859">
    <property type="protein sequence ID" value="AQY21323.1"/>
    <property type="molecule type" value="Genomic_DNA"/>
</dbReference>
<proteinExistence type="predicted"/>
<name>A0A1S7DQC9_RIEAN</name>
<dbReference type="Proteomes" id="UP000189883">
    <property type="component" value="Chromosome"/>
</dbReference>